<keyword evidence="2" id="KW-0813">Transport</keyword>
<dbReference type="Gene3D" id="1.20.1250.20">
    <property type="entry name" value="MFS general substrate transporter like domains"/>
    <property type="match status" value="2"/>
</dbReference>
<feature type="transmembrane region" description="Helical" evidence="6">
    <location>
        <begin position="231"/>
        <end position="256"/>
    </location>
</feature>
<dbReference type="InterPro" id="IPR011701">
    <property type="entry name" value="MFS"/>
</dbReference>
<keyword evidence="9" id="KW-1185">Reference proteome</keyword>
<dbReference type="InterPro" id="IPR036259">
    <property type="entry name" value="MFS_trans_sf"/>
</dbReference>
<feature type="transmembrane region" description="Helical" evidence="6">
    <location>
        <begin position="164"/>
        <end position="187"/>
    </location>
</feature>
<feature type="transmembrane region" description="Helical" evidence="6">
    <location>
        <begin position="302"/>
        <end position="325"/>
    </location>
</feature>
<dbReference type="PROSITE" id="PS50850">
    <property type="entry name" value="MFS"/>
    <property type="match status" value="1"/>
</dbReference>
<feature type="transmembrane region" description="Helical" evidence="6">
    <location>
        <begin position="398"/>
        <end position="420"/>
    </location>
</feature>
<dbReference type="InterPro" id="IPR020846">
    <property type="entry name" value="MFS_dom"/>
</dbReference>
<feature type="transmembrane region" description="Helical" evidence="6">
    <location>
        <begin position="337"/>
        <end position="355"/>
    </location>
</feature>
<evidence type="ECO:0000256" key="1">
    <source>
        <dbReference type="ARBA" id="ARBA00004141"/>
    </source>
</evidence>
<dbReference type="PANTHER" id="PTHR43791">
    <property type="entry name" value="PERMEASE-RELATED"/>
    <property type="match status" value="1"/>
</dbReference>
<sequence>MFGFSETRAAIEAEGCYIGGWSLKQAIVPATKSNKHDKDRVEETNVLVDWEAKEERALLWKLDFRVLLPCCILYYCAYLDRANIGYVNVLQAGTKDTLSKELGLHGIVFNWAISITYFATTILLLPSNLLMKTMSGKHFLPMIMAGFGALSACVAASQNAGGLLAARFFLGVPEAGVVPAVVMYFSFWYKPSERALRLGLFHAANSIAVGTGGFIANGIDNLNGRLGLSSWRWVFIIEGCVTIALAVPVYFLLLTFPETSTALNERERHIAINRFGRGATRKTDATWDTKTFIQVMMRPSTYIFFVAYICLLVPNIGVTNFLPSILNSLLHYSAHRANELSAAVFLVSAPCYAIWSWHGDWTRERMWHFIIPITISLPCYIVYTYCGSIESLGGLKPITLYGLCFLANKISISQPAALTYRSMTLYGASEQAVGGAITLAGLSIASIIGPQIFPAKDKPWYLPGFSAAVALLALSAISFATLPFVLLMEAKWRKKKTGHYMPLRALEDAAHARVADAVLENEHYMAAAEVKTTMGGDAIHTEDVHVDMAGTQVGQSSSIR</sequence>
<dbReference type="SUPFAM" id="SSF103473">
    <property type="entry name" value="MFS general substrate transporter"/>
    <property type="match status" value="1"/>
</dbReference>
<evidence type="ECO:0000256" key="2">
    <source>
        <dbReference type="ARBA" id="ARBA00022448"/>
    </source>
</evidence>
<evidence type="ECO:0000256" key="5">
    <source>
        <dbReference type="ARBA" id="ARBA00023136"/>
    </source>
</evidence>
<evidence type="ECO:0000259" key="7">
    <source>
        <dbReference type="PROSITE" id="PS50850"/>
    </source>
</evidence>
<name>A0ABR0E795_ZASCE</name>
<reference evidence="8 9" key="1">
    <citation type="journal article" date="2023" name="G3 (Bethesda)">
        <title>A chromosome-level genome assembly of Zasmidium syzygii isolated from banana leaves.</title>
        <authorList>
            <person name="van Westerhoven A.C."/>
            <person name="Mehrabi R."/>
            <person name="Talebi R."/>
            <person name="Steentjes M.B.F."/>
            <person name="Corcolon B."/>
            <person name="Chong P.A."/>
            <person name="Kema G.H.J."/>
            <person name="Seidl M.F."/>
        </authorList>
    </citation>
    <scope>NUCLEOTIDE SEQUENCE [LARGE SCALE GENOMIC DNA]</scope>
    <source>
        <strain evidence="8 9">P124</strain>
    </source>
</reference>
<evidence type="ECO:0000313" key="9">
    <source>
        <dbReference type="Proteomes" id="UP001305779"/>
    </source>
</evidence>
<feature type="transmembrane region" description="Helical" evidence="6">
    <location>
        <begin position="107"/>
        <end position="127"/>
    </location>
</feature>
<keyword evidence="4 6" id="KW-1133">Transmembrane helix</keyword>
<feature type="domain" description="Major facilitator superfamily (MFS) profile" evidence="7">
    <location>
        <begin position="66"/>
        <end position="493"/>
    </location>
</feature>
<gene>
    <name evidence="8" type="ORF">PRZ48_011763</name>
</gene>
<feature type="transmembrane region" description="Helical" evidence="6">
    <location>
        <begin position="465"/>
        <end position="487"/>
    </location>
</feature>
<evidence type="ECO:0000256" key="3">
    <source>
        <dbReference type="ARBA" id="ARBA00022692"/>
    </source>
</evidence>
<proteinExistence type="predicted"/>
<organism evidence="8 9">
    <name type="scientific">Zasmidium cellare</name>
    <name type="common">Wine cellar mold</name>
    <name type="synonym">Racodium cellare</name>
    <dbReference type="NCBI Taxonomy" id="395010"/>
    <lineage>
        <taxon>Eukaryota</taxon>
        <taxon>Fungi</taxon>
        <taxon>Dikarya</taxon>
        <taxon>Ascomycota</taxon>
        <taxon>Pezizomycotina</taxon>
        <taxon>Dothideomycetes</taxon>
        <taxon>Dothideomycetidae</taxon>
        <taxon>Mycosphaerellales</taxon>
        <taxon>Mycosphaerellaceae</taxon>
        <taxon>Zasmidium</taxon>
    </lineage>
</organism>
<dbReference type="Pfam" id="PF07690">
    <property type="entry name" value="MFS_1"/>
    <property type="match status" value="1"/>
</dbReference>
<keyword evidence="3 6" id="KW-0812">Transmembrane</keyword>
<feature type="transmembrane region" description="Helical" evidence="6">
    <location>
        <begin position="367"/>
        <end position="386"/>
    </location>
</feature>
<evidence type="ECO:0000313" key="8">
    <source>
        <dbReference type="EMBL" id="KAK4497313.1"/>
    </source>
</evidence>
<comment type="subcellular location">
    <subcellularLocation>
        <location evidence="1">Membrane</location>
        <topology evidence="1">Multi-pass membrane protein</topology>
    </subcellularLocation>
</comment>
<comment type="caution">
    <text evidence="8">The sequence shown here is derived from an EMBL/GenBank/DDBJ whole genome shotgun (WGS) entry which is preliminary data.</text>
</comment>
<feature type="transmembrane region" description="Helical" evidence="6">
    <location>
        <begin position="432"/>
        <end position="453"/>
    </location>
</feature>
<feature type="transmembrane region" description="Helical" evidence="6">
    <location>
        <begin position="139"/>
        <end position="158"/>
    </location>
</feature>
<dbReference type="Proteomes" id="UP001305779">
    <property type="component" value="Unassembled WGS sequence"/>
</dbReference>
<dbReference type="EMBL" id="JAXOVC010000009">
    <property type="protein sequence ID" value="KAK4497313.1"/>
    <property type="molecule type" value="Genomic_DNA"/>
</dbReference>
<accession>A0ABR0E795</accession>
<dbReference type="PANTHER" id="PTHR43791:SF36">
    <property type="entry name" value="TRANSPORTER, PUTATIVE (AFU_ORTHOLOGUE AFUA_6G08340)-RELATED"/>
    <property type="match status" value="1"/>
</dbReference>
<keyword evidence="5 6" id="KW-0472">Membrane</keyword>
<evidence type="ECO:0000256" key="6">
    <source>
        <dbReference type="SAM" id="Phobius"/>
    </source>
</evidence>
<protein>
    <recommendedName>
        <fullName evidence="7">Major facilitator superfamily (MFS) profile domain-containing protein</fullName>
    </recommendedName>
</protein>
<evidence type="ECO:0000256" key="4">
    <source>
        <dbReference type="ARBA" id="ARBA00022989"/>
    </source>
</evidence>
<feature type="transmembrane region" description="Helical" evidence="6">
    <location>
        <begin position="199"/>
        <end position="219"/>
    </location>
</feature>